<accession>B4RI15</accession>
<dbReference type="eggNOG" id="COG3784">
    <property type="taxonomic scope" value="Bacteria"/>
</dbReference>
<keyword evidence="3" id="KW-1185">Reference proteome</keyword>
<feature type="chain" id="PRO_5002822689" description="DUF1318 domain-containing protein" evidence="1">
    <location>
        <begin position="29"/>
        <end position="123"/>
    </location>
</feature>
<keyword evidence="2" id="KW-0614">Plasmid</keyword>
<dbReference type="InterPro" id="IPR008309">
    <property type="entry name" value="YdbL"/>
</dbReference>
<reference evidence="2 3" key="1">
    <citation type="journal article" date="2008" name="BMC Genomics">
        <title>Complete genome of Phenylobacterium zucineum - a novel facultative intracellular bacterium isolated from human erythroleukemia cell line K562.</title>
        <authorList>
            <person name="Luo Y."/>
            <person name="Xu X."/>
            <person name="Ding Z."/>
            <person name="Liu Z."/>
            <person name="Zhang B."/>
            <person name="Yan Z."/>
            <person name="Sun J."/>
            <person name="Hu S."/>
            <person name="Hu X."/>
        </authorList>
    </citation>
    <scope>NUCLEOTIDE SEQUENCE [LARGE SCALE GENOMIC DNA]</scope>
    <source>
        <strain evidence="3">HLK1</strain>
        <plasmid evidence="3">HLK1</plasmid>
        <plasmid evidence="3">Plasmid pHLK1</plasmid>
    </source>
</reference>
<dbReference type="KEGG" id="pzu:PHZ_p0047"/>
<evidence type="ECO:0000256" key="1">
    <source>
        <dbReference type="SAM" id="SignalP"/>
    </source>
</evidence>
<dbReference type="EMBL" id="CP000748">
    <property type="protein sequence ID" value="ACG79990.1"/>
    <property type="molecule type" value="Genomic_DNA"/>
</dbReference>
<protein>
    <recommendedName>
        <fullName evidence="4">DUF1318 domain-containing protein</fullName>
    </recommendedName>
</protein>
<gene>
    <name evidence="2" type="ordered locus">PHZ_p0047</name>
</gene>
<evidence type="ECO:0000313" key="2">
    <source>
        <dbReference type="EMBL" id="ACG79990.1"/>
    </source>
</evidence>
<dbReference type="Pfam" id="PF07027">
    <property type="entry name" value="DUF1318"/>
    <property type="match status" value="1"/>
</dbReference>
<name>B4RI15_PHEZH</name>
<proteinExistence type="predicted"/>
<evidence type="ECO:0008006" key="4">
    <source>
        <dbReference type="Google" id="ProtNLM"/>
    </source>
</evidence>
<feature type="signal peptide" evidence="1">
    <location>
        <begin position="1"/>
        <end position="28"/>
    </location>
</feature>
<dbReference type="RefSeq" id="WP_012520290.1">
    <property type="nucleotide sequence ID" value="NC_011143.1"/>
</dbReference>
<geneLocation type="plasmid" evidence="3">
    <name>pHLK1</name>
</geneLocation>
<sequence length="123" mass="12988">MLRSHPTRRALASLLLAAMGTPVRPALAQSSLSKALVEAAKTAGTVGEQADGYLGFVAPQDDPGLTAAVAEINTARARLYAETARRHGVSPEVAGVAAAKALFETKLRPGDYYRDATGVWRRK</sequence>
<dbReference type="Proteomes" id="UP000001868">
    <property type="component" value="Plasmid pHLK1"/>
</dbReference>
<keyword evidence="1" id="KW-0732">Signal</keyword>
<organism evidence="2 3">
    <name type="scientific">Phenylobacterium zucineum (strain HLK1)</name>
    <dbReference type="NCBI Taxonomy" id="450851"/>
    <lineage>
        <taxon>Bacteria</taxon>
        <taxon>Pseudomonadati</taxon>
        <taxon>Pseudomonadota</taxon>
        <taxon>Alphaproteobacteria</taxon>
        <taxon>Caulobacterales</taxon>
        <taxon>Caulobacteraceae</taxon>
        <taxon>Phenylobacterium</taxon>
    </lineage>
</organism>
<dbReference type="HOGENOM" id="CLU_146585_0_0_5"/>
<evidence type="ECO:0000313" key="3">
    <source>
        <dbReference type="Proteomes" id="UP000001868"/>
    </source>
</evidence>
<dbReference type="AlphaFoldDB" id="B4RI15"/>